<dbReference type="Proteomes" id="UP000548423">
    <property type="component" value="Unassembled WGS sequence"/>
</dbReference>
<feature type="domain" description="ABC transmembrane type-1" evidence="11">
    <location>
        <begin position="26"/>
        <end position="305"/>
    </location>
</feature>
<dbReference type="GO" id="GO:0005886">
    <property type="term" value="C:plasma membrane"/>
    <property type="evidence" value="ECO:0007669"/>
    <property type="project" value="UniProtKB-SubCell"/>
</dbReference>
<dbReference type="PROSITE" id="PS50929">
    <property type="entry name" value="ABC_TM1F"/>
    <property type="match status" value="1"/>
</dbReference>
<dbReference type="InterPro" id="IPR039421">
    <property type="entry name" value="Type_1_exporter"/>
</dbReference>
<evidence type="ECO:0000313" key="13">
    <source>
        <dbReference type="Proteomes" id="UP000548423"/>
    </source>
</evidence>
<dbReference type="SUPFAM" id="SSF90123">
    <property type="entry name" value="ABC transporter transmembrane region"/>
    <property type="match status" value="1"/>
</dbReference>
<keyword evidence="5" id="KW-0547">Nucleotide-binding</keyword>
<reference evidence="13" key="2">
    <citation type="submission" date="2020-08" db="EMBL/GenBank/DDBJ databases">
        <title>The Agave Microbiome: Exploring the role of microbial communities in plant adaptations to desert environments.</title>
        <authorList>
            <person name="Partida-Martinez L.P."/>
        </authorList>
    </citation>
    <scope>NUCLEOTIDE SEQUENCE [LARGE SCALE GENOMIC DNA]</scope>
    <source>
        <strain evidence="13">AT2.8</strain>
    </source>
</reference>
<organism evidence="12 13">
    <name type="scientific">Neobacillus niacini</name>
    <dbReference type="NCBI Taxonomy" id="86668"/>
    <lineage>
        <taxon>Bacteria</taxon>
        <taxon>Bacillati</taxon>
        <taxon>Bacillota</taxon>
        <taxon>Bacilli</taxon>
        <taxon>Bacillales</taxon>
        <taxon>Bacillaceae</taxon>
        <taxon>Neobacillus</taxon>
    </lineage>
</organism>
<dbReference type="CDD" id="cd18551">
    <property type="entry name" value="ABC_6TM_LmrA_like"/>
    <property type="match status" value="1"/>
</dbReference>
<proteinExistence type="predicted"/>
<dbReference type="InterPro" id="IPR011527">
    <property type="entry name" value="ABC1_TM_dom"/>
</dbReference>
<evidence type="ECO:0000256" key="5">
    <source>
        <dbReference type="ARBA" id="ARBA00022741"/>
    </source>
</evidence>
<evidence type="ECO:0000256" key="4">
    <source>
        <dbReference type="ARBA" id="ARBA00022692"/>
    </source>
</evidence>
<evidence type="ECO:0000256" key="6">
    <source>
        <dbReference type="ARBA" id="ARBA00022840"/>
    </source>
</evidence>
<feature type="transmembrane region" description="Helical" evidence="9">
    <location>
        <begin position="62"/>
        <end position="88"/>
    </location>
</feature>
<dbReference type="InterPro" id="IPR036640">
    <property type="entry name" value="ABC1_TM_sf"/>
</dbReference>
<evidence type="ECO:0000256" key="3">
    <source>
        <dbReference type="ARBA" id="ARBA00022475"/>
    </source>
</evidence>
<evidence type="ECO:0000256" key="2">
    <source>
        <dbReference type="ARBA" id="ARBA00022448"/>
    </source>
</evidence>
<dbReference type="InterPro" id="IPR017871">
    <property type="entry name" value="ABC_transporter-like_CS"/>
</dbReference>
<feature type="domain" description="ABC transporter" evidence="10">
    <location>
        <begin position="337"/>
        <end position="574"/>
    </location>
</feature>
<name>A0A852TKR2_9BACI</name>
<dbReference type="PROSITE" id="PS50893">
    <property type="entry name" value="ABC_TRANSPORTER_2"/>
    <property type="match status" value="1"/>
</dbReference>
<dbReference type="FunFam" id="1.20.1560.10:FF:000011">
    <property type="entry name" value="Multidrug ABC transporter ATP-binding protein"/>
    <property type="match status" value="1"/>
</dbReference>
<dbReference type="PANTHER" id="PTHR43394:SF1">
    <property type="entry name" value="ATP-BINDING CASSETTE SUB-FAMILY B MEMBER 10, MITOCHONDRIAL"/>
    <property type="match status" value="1"/>
</dbReference>
<dbReference type="Gene3D" id="3.40.50.300">
    <property type="entry name" value="P-loop containing nucleotide triphosphate hydrolases"/>
    <property type="match status" value="1"/>
</dbReference>
<evidence type="ECO:0000259" key="11">
    <source>
        <dbReference type="PROSITE" id="PS50929"/>
    </source>
</evidence>
<evidence type="ECO:0000256" key="9">
    <source>
        <dbReference type="SAM" id="Phobius"/>
    </source>
</evidence>
<dbReference type="PANTHER" id="PTHR43394">
    <property type="entry name" value="ATP-DEPENDENT PERMEASE MDL1, MITOCHONDRIAL"/>
    <property type="match status" value="1"/>
</dbReference>
<feature type="transmembrane region" description="Helical" evidence="9">
    <location>
        <begin position="141"/>
        <end position="158"/>
    </location>
</feature>
<dbReference type="Gene3D" id="1.20.1560.10">
    <property type="entry name" value="ABC transporter type 1, transmembrane domain"/>
    <property type="match status" value="1"/>
</dbReference>
<dbReference type="EMBL" id="JACCBX010000016">
    <property type="protein sequence ID" value="NYE08761.1"/>
    <property type="molecule type" value="Genomic_DNA"/>
</dbReference>
<gene>
    <name evidence="12" type="ORF">F4694_005617</name>
</gene>
<sequence length="590" mass="64559">MKQNKDGLKPFLSLILSANIPKAALVFGLSASLITTLAGLLVPVLTKNLVDGFSVASLSVPLMIGIGAAFIFQAIISGVSIYLLSFVGQKIVARLREKMWVKLIRLPVSYFDKQSSGETVSRIVNDTSVVRDLISNHFPQFISGIISIIGAIVILLIMDWKMTLIMLISVPLTFMIMMPLGRKMAKISRGLQDETAAFTGSIQQTLSEIRLMKASTAEHHEETKGVAGIGNLLSFGLKEARITALIAPIMYLVVMIVIVMIIGYGGMRVANGTMSTGSLVAFLLYLFQIIFPITSFAMFFTQLQKAKGATERIIDILNLPLEEGQEGLELDITNKPILVNHVSFAYSEDEPVLEDVSFEAQPGEMIAFAGPSGGGKTTMFGLLERFYEPTSGKIMVGNIPITDLSIEAWRSQIGYVSQESAMMAGTIRENLCYGLPNSKSISDDQLWKVAEMAYASEFIKSFSEGLDTEVGERGVKLSGGQRQRIAIARAFLRDPKILMMDEATASLDSQSEGIVQQALSRLMEGRTTFVIAHRLSTIVDADKIIFIEKGRVTGMGTHQELTQSHELYREFAEQQLTTGDQESHKKGAVS</sequence>
<keyword evidence="2" id="KW-0813">Transport</keyword>
<dbReference type="Pfam" id="PF00664">
    <property type="entry name" value="ABC_membrane"/>
    <property type="match status" value="1"/>
</dbReference>
<dbReference type="FunFam" id="3.40.50.300:FF:000221">
    <property type="entry name" value="Multidrug ABC transporter ATP-binding protein"/>
    <property type="match status" value="1"/>
</dbReference>
<dbReference type="GO" id="GO:0005524">
    <property type="term" value="F:ATP binding"/>
    <property type="evidence" value="ECO:0007669"/>
    <property type="project" value="UniProtKB-KW"/>
</dbReference>
<dbReference type="PROSITE" id="PS00211">
    <property type="entry name" value="ABC_TRANSPORTER_1"/>
    <property type="match status" value="1"/>
</dbReference>
<dbReference type="InterPro" id="IPR027417">
    <property type="entry name" value="P-loop_NTPase"/>
</dbReference>
<dbReference type="InterPro" id="IPR003439">
    <property type="entry name" value="ABC_transporter-like_ATP-bd"/>
</dbReference>
<dbReference type="Pfam" id="PF00005">
    <property type="entry name" value="ABC_tran"/>
    <property type="match status" value="1"/>
</dbReference>
<comment type="caution">
    <text evidence="12">The sequence shown here is derived from an EMBL/GenBank/DDBJ whole genome shotgun (WGS) entry which is preliminary data.</text>
</comment>
<evidence type="ECO:0000256" key="7">
    <source>
        <dbReference type="ARBA" id="ARBA00022989"/>
    </source>
</evidence>
<evidence type="ECO:0000313" key="12">
    <source>
        <dbReference type="EMBL" id="NYE08761.1"/>
    </source>
</evidence>
<dbReference type="InterPro" id="IPR003593">
    <property type="entry name" value="AAA+_ATPase"/>
</dbReference>
<feature type="transmembrane region" description="Helical" evidence="9">
    <location>
        <begin position="279"/>
        <end position="300"/>
    </location>
</feature>
<dbReference type="SMART" id="SM00382">
    <property type="entry name" value="AAA"/>
    <property type="match status" value="1"/>
</dbReference>
<keyword evidence="4 9" id="KW-0812">Transmembrane</keyword>
<comment type="subcellular location">
    <subcellularLocation>
        <location evidence="1">Cell membrane</location>
        <topology evidence="1">Multi-pass membrane protein</topology>
    </subcellularLocation>
</comment>
<dbReference type="GO" id="GO:0016887">
    <property type="term" value="F:ATP hydrolysis activity"/>
    <property type="evidence" value="ECO:0007669"/>
    <property type="project" value="InterPro"/>
</dbReference>
<dbReference type="AlphaFoldDB" id="A0A852TKR2"/>
<feature type="transmembrane region" description="Helical" evidence="9">
    <location>
        <begin position="164"/>
        <end position="181"/>
    </location>
</feature>
<keyword evidence="7 9" id="KW-1133">Transmembrane helix</keyword>
<keyword evidence="8 9" id="KW-0472">Membrane</keyword>
<keyword evidence="3" id="KW-1003">Cell membrane</keyword>
<dbReference type="GO" id="GO:0015421">
    <property type="term" value="F:ABC-type oligopeptide transporter activity"/>
    <property type="evidence" value="ECO:0007669"/>
    <property type="project" value="TreeGrafter"/>
</dbReference>
<accession>A0A852TKR2</accession>
<feature type="transmembrane region" description="Helical" evidence="9">
    <location>
        <begin position="20"/>
        <end position="42"/>
    </location>
</feature>
<keyword evidence="6 12" id="KW-0067">ATP-binding</keyword>
<evidence type="ECO:0000256" key="1">
    <source>
        <dbReference type="ARBA" id="ARBA00004651"/>
    </source>
</evidence>
<evidence type="ECO:0000256" key="8">
    <source>
        <dbReference type="ARBA" id="ARBA00023136"/>
    </source>
</evidence>
<reference evidence="13" key="1">
    <citation type="submission" date="2020-07" db="EMBL/GenBank/DDBJ databases">
        <authorList>
            <person name="Partida-Martinez L."/>
            <person name="Huntemann M."/>
            <person name="Clum A."/>
            <person name="Wang J."/>
            <person name="Palaniappan K."/>
            <person name="Ritter S."/>
            <person name="Chen I.-M."/>
            <person name="Stamatis D."/>
            <person name="Reddy T."/>
            <person name="O'Malley R."/>
            <person name="Daum C."/>
            <person name="Shapiro N."/>
            <person name="Ivanova N."/>
            <person name="Kyrpides N."/>
            <person name="Woyke T."/>
        </authorList>
    </citation>
    <scope>NUCLEOTIDE SEQUENCE [LARGE SCALE GENOMIC DNA]</scope>
    <source>
        <strain evidence="13">AT2.8</strain>
    </source>
</reference>
<dbReference type="SUPFAM" id="SSF52540">
    <property type="entry name" value="P-loop containing nucleoside triphosphate hydrolases"/>
    <property type="match status" value="1"/>
</dbReference>
<evidence type="ECO:0000259" key="10">
    <source>
        <dbReference type="PROSITE" id="PS50893"/>
    </source>
</evidence>
<protein>
    <submittedName>
        <fullName evidence="12">ATP-binding cassette subfamily B protein AbcA/BmrA</fullName>
    </submittedName>
</protein>
<feature type="transmembrane region" description="Helical" evidence="9">
    <location>
        <begin position="242"/>
        <end position="267"/>
    </location>
</feature>